<evidence type="ECO:0000313" key="9">
    <source>
        <dbReference type="Proteomes" id="UP000826661"/>
    </source>
</evidence>
<dbReference type="GO" id="GO:0000981">
    <property type="term" value="F:DNA-binding transcription factor activity, RNA polymerase II-specific"/>
    <property type="evidence" value="ECO:0007669"/>
    <property type="project" value="InterPro"/>
</dbReference>
<dbReference type="PROSITE" id="PS50048">
    <property type="entry name" value="ZN2_CY6_FUNGAL_2"/>
    <property type="match status" value="1"/>
</dbReference>
<evidence type="ECO:0000256" key="2">
    <source>
        <dbReference type="ARBA" id="ARBA00022723"/>
    </source>
</evidence>
<keyword evidence="3" id="KW-0805">Transcription regulation</keyword>
<dbReference type="SMART" id="SM00066">
    <property type="entry name" value="GAL4"/>
    <property type="match status" value="1"/>
</dbReference>
<dbReference type="GO" id="GO:0003677">
    <property type="term" value="F:DNA binding"/>
    <property type="evidence" value="ECO:0007669"/>
    <property type="project" value="InterPro"/>
</dbReference>
<dbReference type="Proteomes" id="UP000826661">
    <property type="component" value="Chromosome II"/>
</dbReference>
<dbReference type="InterPro" id="IPR050815">
    <property type="entry name" value="TF_fung"/>
</dbReference>
<evidence type="ECO:0000256" key="5">
    <source>
        <dbReference type="ARBA" id="ARBA00023242"/>
    </source>
</evidence>
<dbReference type="AlphaFoldDB" id="A0A8G0LDE4"/>
<keyword evidence="9" id="KW-1185">Reference proteome</keyword>
<dbReference type="CDD" id="cd00067">
    <property type="entry name" value="GAL4"/>
    <property type="match status" value="2"/>
</dbReference>
<dbReference type="SUPFAM" id="SSF57701">
    <property type="entry name" value="Zn2/Cys6 DNA-binding domain"/>
    <property type="match status" value="1"/>
</dbReference>
<name>A0A8G0LDE4_9HYPO</name>
<dbReference type="InterPro" id="IPR036864">
    <property type="entry name" value="Zn2-C6_fun-type_DNA-bd_sf"/>
</dbReference>
<dbReference type="Gene3D" id="4.10.240.10">
    <property type="entry name" value="Zn(2)-C6 fungal-type DNA-binding domain"/>
    <property type="match status" value="1"/>
</dbReference>
<evidence type="ECO:0000256" key="3">
    <source>
        <dbReference type="ARBA" id="ARBA00023015"/>
    </source>
</evidence>
<sequence length="825" mass="92186">MHNHPPGGKIRCQQDVSSAVREREADQTLFELPFAVFGQFNSRISGSNEHMYLHPLQVRCDRKTPTCHNCDRLGVNCPGYSDTAAILSHKDGSRQRIQDSVDTIYRASGVEKRKVGSCDECRRTKSRCSRTRPTCKRCTRKGFACKYNAKYDAKYDAAASQSPSSTMPVDDQMLTTSNRSGSVSTPGSQANLMAVSLSAHLSPGVQWLFADALPQDRFHLQSLADKFFDRISTLRCLGFIHKPTFYQALDRGTLSEDFGEAVIYIVAALGARMYLLDTPSEFNNPFHGIPGAAWAERARDLAMREIANPSLSTMMAMVLICEHSISMDQHALAFVVFGSCLRIMRLLSLDSPKKVPASPGLAQMTQLETERRLLWSCYILDSFLGGGVDGNLYWKDDYPCVPLPCSDANFVAQEQQYLDFNAPKLSTFELFPDRSYLNLRSHTIYLVQLRTRVLRLIRNNSQEANIWDPGSALLDIVQRLEIWYAGLPEQLVISDLNAYVHKELSIISAVFMLHFLYHSIVCDLLRVSLPGYVFPLSAAFHSAPLEFRRQCQERCRFHADEISRLVRVGFSYGVRVFDDLHSLMATFESTKIQIIHTATATSNAIDVRERASYNIQLNMRALDILHLQKDKPNPYHKALLPLLEKFDFNNVVAEWQAYPSPVSMDSEQAEVTGPEDTGFLSSLAPFRLAKEEIRAQKKQRRGSSPAANDHPVSPSTVRPPPIISMPQKGALSGVGGGIGNGGVLENTDFSLDRIQLASTTHPTPTGVNDQDVTAQIQEGVPKEMVDLSDLAEDYIRMAGEMANYISWDISEPPSWLDFDISSSNI</sequence>
<dbReference type="InterPro" id="IPR001138">
    <property type="entry name" value="Zn2Cys6_DnaBD"/>
</dbReference>
<dbReference type="PROSITE" id="PS00463">
    <property type="entry name" value="ZN2_CY6_FUNGAL_1"/>
    <property type="match status" value="1"/>
</dbReference>
<feature type="region of interest" description="Disordered" evidence="6">
    <location>
        <begin position="694"/>
        <end position="724"/>
    </location>
</feature>
<dbReference type="GO" id="GO:0005634">
    <property type="term" value="C:nucleus"/>
    <property type="evidence" value="ECO:0007669"/>
    <property type="project" value="UniProtKB-SubCell"/>
</dbReference>
<proteinExistence type="predicted"/>
<evidence type="ECO:0000259" key="7">
    <source>
        <dbReference type="PROSITE" id="PS50048"/>
    </source>
</evidence>
<dbReference type="GO" id="GO:0008270">
    <property type="term" value="F:zinc ion binding"/>
    <property type="evidence" value="ECO:0007669"/>
    <property type="project" value="InterPro"/>
</dbReference>
<organism evidence="8 9">
    <name type="scientific">Trichoderma simmonsii</name>
    <dbReference type="NCBI Taxonomy" id="1491479"/>
    <lineage>
        <taxon>Eukaryota</taxon>
        <taxon>Fungi</taxon>
        <taxon>Dikarya</taxon>
        <taxon>Ascomycota</taxon>
        <taxon>Pezizomycotina</taxon>
        <taxon>Sordariomycetes</taxon>
        <taxon>Hypocreomycetidae</taxon>
        <taxon>Hypocreales</taxon>
        <taxon>Hypocreaceae</taxon>
        <taxon>Trichoderma</taxon>
    </lineage>
</organism>
<reference evidence="8 9" key="1">
    <citation type="journal article" date="2021" name="BMC Genomics">
        <title>Telomere-to-telomere genome assembly of asparaginase-producing Trichoderma simmonsii.</title>
        <authorList>
            <person name="Chung D."/>
            <person name="Kwon Y.M."/>
            <person name="Yang Y."/>
        </authorList>
    </citation>
    <scope>NUCLEOTIDE SEQUENCE [LARGE SCALE GENOMIC DNA]</scope>
    <source>
        <strain evidence="8 9">GH-Sj1</strain>
    </source>
</reference>
<dbReference type="Pfam" id="PF04082">
    <property type="entry name" value="Fungal_trans"/>
    <property type="match status" value="1"/>
</dbReference>
<evidence type="ECO:0000256" key="4">
    <source>
        <dbReference type="ARBA" id="ARBA00023163"/>
    </source>
</evidence>
<accession>A0A8G0LDE4</accession>
<evidence type="ECO:0000256" key="1">
    <source>
        <dbReference type="ARBA" id="ARBA00004123"/>
    </source>
</evidence>
<evidence type="ECO:0000313" key="8">
    <source>
        <dbReference type="EMBL" id="QYS97759.1"/>
    </source>
</evidence>
<comment type="subcellular location">
    <subcellularLocation>
        <location evidence="1">Nucleus</location>
    </subcellularLocation>
</comment>
<dbReference type="InterPro" id="IPR007219">
    <property type="entry name" value="XnlR_reg_dom"/>
</dbReference>
<gene>
    <name evidence="8" type="ORF">H0G86_004977</name>
</gene>
<keyword evidence="2" id="KW-0479">Metal-binding</keyword>
<dbReference type="EMBL" id="CP075865">
    <property type="protein sequence ID" value="QYS97759.1"/>
    <property type="molecule type" value="Genomic_DNA"/>
</dbReference>
<evidence type="ECO:0000256" key="6">
    <source>
        <dbReference type="SAM" id="MobiDB-lite"/>
    </source>
</evidence>
<dbReference type="PANTHER" id="PTHR47338:SF7">
    <property type="entry name" value="ZN(II)2CYS6 TRANSCRIPTION FACTOR (EUROFUNG)"/>
    <property type="match status" value="1"/>
</dbReference>
<dbReference type="Pfam" id="PF00172">
    <property type="entry name" value="Zn_clus"/>
    <property type="match status" value="2"/>
</dbReference>
<dbReference type="CDD" id="cd12148">
    <property type="entry name" value="fungal_TF_MHR"/>
    <property type="match status" value="1"/>
</dbReference>
<feature type="domain" description="Zn(2)-C6 fungal-type" evidence="7">
    <location>
        <begin position="117"/>
        <end position="147"/>
    </location>
</feature>
<keyword evidence="5" id="KW-0539">Nucleus</keyword>
<dbReference type="GO" id="GO:0006351">
    <property type="term" value="P:DNA-templated transcription"/>
    <property type="evidence" value="ECO:0007669"/>
    <property type="project" value="InterPro"/>
</dbReference>
<protein>
    <submittedName>
        <fullName evidence="8">Zn(2)-C6 fungal-type domain-containing protein</fullName>
    </submittedName>
</protein>
<dbReference type="PANTHER" id="PTHR47338">
    <property type="entry name" value="ZN(II)2CYS6 TRANSCRIPTION FACTOR (EUROFUNG)-RELATED"/>
    <property type="match status" value="1"/>
</dbReference>
<keyword evidence="4" id="KW-0804">Transcription</keyword>